<name>A0A3M7L5A8_AUXPR</name>
<evidence type="ECO:0000313" key="14">
    <source>
        <dbReference type="EMBL" id="RMZ57274.1"/>
    </source>
</evidence>
<evidence type="ECO:0000256" key="1">
    <source>
        <dbReference type="ARBA" id="ARBA00004141"/>
    </source>
</evidence>
<dbReference type="Pfam" id="PF07200">
    <property type="entry name" value="Mod_r"/>
    <property type="match status" value="1"/>
</dbReference>
<dbReference type="PANTHER" id="PTHR46346">
    <property type="entry name" value="PHOSPHATIDYLINOSITOL N-ACETYLGLUCOSAMINYLTRANSFERASE SUBUNIT P"/>
    <property type="match status" value="1"/>
</dbReference>
<dbReference type="GO" id="GO:0000813">
    <property type="term" value="C:ESCRT I complex"/>
    <property type="evidence" value="ECO:0007669"/>
    <property type="project" value="UniProtKB-ARBA"/>
</dbReference>
<evidence type="ECO:0000256" key="12">
    <source>
        <dbReference type="SAM" id="Phobius"/>
    </source>
</evidence>
<evidence type="ECO:0000256" key="7">
    <source>
        <dbReference type="ARBA" id="ARBA00022927"/>
    </source>
</evidence>
<evidence type="ECO:0000256" key="4">
    <source>
        <dbReference type="ARBA" id="ARBA00022448"/>
    </source>
</evidence>
<dbReference type="InterPro" id="IPR037202">
    <property type="entry name" value="ESCRT_assembly_dom"/>
</dbReference>
<dbReference type="Pfam" id="PF08510">
    <property type="entry name" value="PIG-P"/>
    <property type="match status" value="1"/>
</dbReference>
<feature type="region of interest" description="Disordered" evidence="11">
    <location>
        <begin position="177"/>
        <end position="245"/>
    </location>
</feature>
<gene>
    <name evidence="14" type="ORF">APUTEX25_004108</name>
</gene>
<dbReference type="PANTHER" id="PTHR46346:SF1">
    <property type="entry name" value="PHOSPHATIDYLINOSITOL N-ACETYLGLUCOSAMINYLTRANSFERASE SUBUNIT P"/>
    <property type="match status" value="1"/>
</dbReference>
<dbReference type="AlphaFoldDB" id="A0A3M7L5A8"/>
<accession>A0A3M7L5A8</accession>
<comment type="similarity">
    <text evidence="3">Belongs to the VPS37 family.</text>
</comment>
<sequence>MSIGEEGTRGVSSVEVYGFVGWISSFVAYVLYLVWAYTPPHLLARIGVTYFPTTYWALAIPAWCCVTVLCLILGYEAYNATLGQIPDDPAVVAAPFCPIDMEHGPLPQLFSRPGQTEILPLLELPASVVEDVLRHGMKPADAEARRSQQINETLVAQAGSRALNPDRSLLEVAFTLQDGTPASDPPSLSATPALQHPWINPDGKLEPPSLASWGRGRGAPGRRRATSPPTPPTPCPATPNPISPTLPDLPRSFPLLDSLSNEQLLEALTQPSKFEELERRPVEAAWQQARELAEGNIARGDEMADCANQIAIIQSSEYQPAETAFRDLHARQKAVLDKLAPRVLLERLAASAKEAEAASDALVAGVSGGHMSVEAWAEQYMRARTAYHMRDLKHHAAQQSIPQT</sequence>
<dbReference type="SUPFAM" id="SSF140111">
    <property type="entry name" value="Endosomal sorting complex assembly domain"/>
    <property type="match status" value="1"/>
</dbReference>
<feature type="transmembrane region" description="Helical" evidence="12">
    <location>
        <begin position="16"/>
        <end position="35"/>
    </location>
</feature>
<evidence type="ECO:0000256" key="8">
    <source>
        <dbReference type="ARBA" id="ARBA00022989"/>
    </source>
</evidence>
<dbReference type="GO" id="GO:0005783">
    <property type="term" value="C:endoplasmic reticulum"/>
    <property type="evidence" value="ECO:0007669"/>
    <property type="project" value="TreeGrafter"/>
</dbReference>
<evidence type="ECO:0000256" key="11">
    <source>
        <dbReference type="SAM" id="MobiDB-lite"/>
    </source>
</evidence>
<proteinExistence type="inferred from homology"/>
<dbReference type="GO" id="GO:0015031">
    <property type="term" value="P:protein transport"/>
    <property type="evidence" value="ECO:0007669"/>
    <property type="project" value="UniProtKB-UniRule"/>
</dbReference>
<dbReference type="PROSITE" id="PS51314">
    <property type="entry name" value="VPS37_C"/>
    <property type="match status" value="1"/>
</dbReference>
<comment type="subcellular location">
    <subcellularLocation>
        <location evidence="2">Endosome</location>
    </subcellularLocation>
    <subcellularLocation>
        <location evidence="1">Membrane</location>
        <topology evidence="1">Multi-pass membrane protein</topology>
    </subcellularLocation>
</comment>
<comment type="caution">
    <text evidence="14">The sequence shown here is derived from an EMBL/GenBank/DDBJ whole genome shotgun (WGS) entry which is preliminary data.</text>
</comment>
<feature type="domain" description="VPS37 C-terminal" evidence="13">
    <location>
        <begin position="322"/>
        <end position="404"/>
    </location>
</feature>
<evidence type="ECO:0000259" key="13">
    <source>
        <dbReference type="PROSITE" id="PS51314"/>
    </source>
</evidence>
<evidence type="ECO:0000256" key="2">
    <source>
        <dbReference type="ARBA" id="ARBA00004177"/>
    </source>
</evidence>
<dbReference type="InterPro" id="IPR009851">
    <property type="entry name" value="Mod_r"/>
</dbReference>
<dbReference type="InterPro" id="IPR013717">
    <property type="entry name" value="PIG-P"/>
</dbReference>
<organism evidence="14 15">
    <name type="scientific">Auxenochlorella protothecoides</name>
    <name type="common">Green microalga</name>
    <name type="synonym">Chlorella protothecoides</name>
    <dbReference type="NCBI Taxonomy" id="3075"/>
    <lineage>
        <taxon>Eukaryota</taxon>
        <taxon>Viridiplantae</taxon>
        <taxon>Chlorophyta</taxon>
        <taxon>core chlorophytes</taxon>
        <taxon>Trebouxiophyceae</taxon>
        <taxon>Chlorellales</taxon>
        <taxon>Chlorellaceae</taxon>
        <taxon>Auxenochlorella</taxon>
    </lineage>
</organism>
<evidence type="ECO:0000256" key="10">
    <source>
        <dbReference type="PROSITE-ProRule" id="PRU00646"/>
    </source>
</evidence>
<dbReference type="InterPro" id="IPR052263">
    <property type="entry name" value="GPI_Anchor_Biosynth"/>
</dbReference>
<protein>
    <recommendedName>
        <fullName evidence="13">VPS37 C-terminal domain-containing protein</fullName>
    </recommendedName>
</protein>
<feature type="compositionally biased region" description="Pro residues" evidence="11">
    <location>
        <begin position="228"/>
        <end position="244"/>
    </location>
</feature>
<evidence type="ECO:0000256" key="6">
    <source>
        <dbReference type="ARBA" id="ARBA00022753"/>
    </source>
</evidence>
<dbReference type="Proteomes" id="UP000279271">
    <property type="component" value="Unassembled WGS sequence"/>
</dbReference>
<evidence type="ECO:0000313" key="15">
    <source>
        <dbReference type="Proteomes" id="UP000279271"/>
    </source>
</evidence>
<feature type="transmembrane region" description="Helical" evidence="12">
    <location>
        <begin position="55"/>
        <end position="75"/>
    </location>
</feature>
<keyword evidence="9 12" id="KW-0472">Membrane</keyword>
<evidence type="ECO:0000256" key="5">
    <source>
        <dbReference type="ARBA" id="ARBA00022692"/>
    </source>
</evidence>
<keyword evidence="8 12" id="KW-1133">Transmembrane helix</keyword>
<keyword evidence="4 10" id="KW-0813">Transport</keyword>
<keyword evidence="6" id="KW-0967">Endosome</keyword>
<evidence type="ECO:0000256" key="9">
    <source>
        <dbReference type="ARBA" id="ARBA00023136"/>
    </source>
</evidence>
<keyword evidence="5 12" id="KW-0812">Transmembrane</keyword>
<reference evidence="15" key="1">
    <citation type="journal article" date="2018" name="Algal Res.">
        <title>Characterization of plant carbon substrate utilization by Auxenochlorella protothecoides.</title>
        <authorList>
            <person name="Vogler B.W."/>
            <person name="Starkenburg S.R."/>
            <person name="Sudasinghe N."/>
            <person name="Schambach J.Y."/>
            <person name="Rollin J.A."/>
            <person name="Pattathil S."/>
            <person name="Barry A.N."/>
        </authorList>
    </citation>
    <scope>NUCLEOTIDE SEQUENCE [LARGE SCALE GENOMIC DNA]</scope>
    <source>
        <strain evidence="15">UTEX 25</strain>
    </source>
</reference>
<keyword evidence="7 10" id="KW-0653">Protein transport</keyword>
<dbReference type="EMBL" id="QOKY01000128">
    <property type="protein sequence ID" value="RMZ57274.1"/>
    <property type="molecule type" value="Genomic_DNA"/>
</dbReference>
<dbReference type="GO" id="GO:0006506">
    <property type="term" value="P:GPI anchor biosynthetic process"/>
    <property type="evidence" value="ECO:0007669"/>
    <property type="project" value="TreeGrafter"/>
</dbReference>
<evidence type="ECO:0000256" key="3">
    <source>
        <dbReference type="ARBA" id="ARBA00007617"/>
    </source>
</evidence>